<dbReference type="AlphaFoldDB" id="O44801"/>
<reference evidence="1 2" key="1">
    <citation type="journal article" date="1998" name="Science">
        <title>Genome sequence of the nematode C. elegans: a platform for investigating biology.</title>
        <authorList>
            <consortium name="The C. elegans sequencing consortium"/>
            <person name="Sulson J.E."/>
            <person name="Waterston R."/>
        </authorList>
    </citation>
    <scope>NUCLEOTIDE SEQUENCE [LARGE SCALE GENOMIC DNA]</scope>
    <source>
        <strain evidence="1 2">Bristol N2</strain>
    </source>
</reference>
<keyword evidence="4" id="KW-1267">Proteomics identification</keyword>
<dbReference type="WormBase" id="F14D2.7">
    <property type="protein sequence ID" value="CE46188"/>
    <property type="gene ID" value="WBGene00017455"/>
</dbReference>
<dbReference type="OMA" id="LFCKIMR"/>
<dbReference type="AGR" id="WB:WBGene00017455"/>
<dbReference type="UCSC" id="F14D2.7">
    <property type="organism name" value="c. elegans"/>
</dbReference>
<dbReference type="Bgee" id="WBGene00017455">
    <property type="expression patterns" value="Expressed in adult organism"/>
</dbReference>
<evidence type="ECO:0000313" key="3">
    <source>
        <dbReference type="WormBase" id="F14D2.7"/>
    </source>
</evidence>
<sequence length="153" mass="17230">MRFNSISLFPTKLSLFLLFCKIMRLPTLLSLLFLVAFSTVKCNYRSRQVPSGWAKTVLENHIHALGGAIRSQNRELLGKLFRADETNTIEILLSKYKTAKFSVQNAQYVGSDYKEIQGSVRVKPEGKIVVTLAHNGRAQLDGSSKKLENADHF</sequence>
<dbReference type="Proteomes" id="UP000001940">
    <property type="component" value="Chromosome II"/>
</dbReference>
<evidence type="ECO:0007829" key="4">
    <source>
        <dbReference type="PeptideAtlas" id="O44801"/>
    </source>
</evidence>
<dbReference type="CTD" id="184458"/>
<organism evidence="1 2">
    <name type="scientific">Caenorhabditis elegans</name>
    <dbReference type="NCBI Taxonomy" id="6239"/>
    <lineage>
        <taxon>Eukaryota</taxon>
        <taxon>Metazoa</taxon>
        <taxon>Ecdysozoa</taxon>
        <taxon>Nematoda</taxon>
        <taxon>Chromadorea</taxon>
        <taxon>Rhabditida</taxon>
        <taxon>Rhabditina</taxon>
        <taxon>Rhabditomorpha</taxon>
        <taxon>Rhabditoidea</taxon>
        <taxon>Rhabditidae</taxon>
        <taxon>Peloderinae</taxon>
        <taxon>Caenorhabditis</taxon>
    </lineage>
</organism>
<evidence type="ECO:0000313" key="2">
    <source>
        <dbReference type="Proteomes" id="UP000001940"/>
    </source>
</evidence>
<evidence type="ECO:0000313" key="1">
    <source>
        <dbReference type="EMBL" id="CCD69496.1"/>
    </source>
</evidence>
<accession>O44801</accession>
<name>O44801_CAEEL</name>
<keyword evidence="2" id="KW-1185">Reference proteome</keyword>
<dbReference type="GeneID" id="184458"/>
<dbReference type="eggNOG" id="ENOG502TJ5M">
    <property type="taxonomic scope" value="Eukaryota"/>
</dbReference>
<proteinExistence type="evidence at protein level"/>
<dbReference type="EMBL" id="BX284602">
    <property type="protein sequence ID" value="CCD69496.1"/>
    <property type="molecule type" value="Genomic_DNA"/>
</dbReference>
<dbReference type="SMR" id="O44801"/>
<dbReference type="FunCoup" id="O44801">
    <property type="interactions" value="291"/>
</dbReference>
<dbReference type="PeptideAtlas" id="O44801"/>
<dbReference type="RefSeq" id="NP_494509.2">
    <property type="nucleotide sequence ID" value="NM_062108.2"/>
</dbReference>
<gene>
    <name evidence="1" type="ORF">CELE_F14D2.7</name>
    <name evidence="1 3" type="ORF">F14D2.7</name>
</gene>
<protein>
    <submittedName>
        <fullName evidence="1">DUF4440 domain-containing protein</fullName>
    </submittedName>
</protein>
<dbReference type="OrthoDB" id="5845299at2759"/>
<dbReference type="KEGG" id="cel:CELE_F14D2.7"/>
<dbReference type="HOGENOM" id="CLU_1714933_0_0_1"/>
<dbReference type="InParanoid" id="O44801"/>
<dbReference type="PaxDb" id="6239-F14D2.7"/>